<dbReference type="Pfam" id="PF17248">
    <property type="entry name" value="DUF5317"/>
    <property type="match status" value="1"/>
</dbReference>
<dbReference type="AlphaFoldDB" id="A0A7G9W504"/>
<dbReference type="RefSeq" id="WP_213167431.1">
    <property type="nucleotide sequence ID" value="NZ_CP058559.1"/>
</dbReference>
<feature type="transmembrane region" description="Helical" evidence="1">
    <location>
        <begin position="94"/>
        <end position="113"/>
    </location>
</feature>
<accession>A0A7G9W504</accession>
<dbReference type="KEGG" id="acae:HYG86_02815"/>
<dbReference type="EMBL" id="CP058559">
    <property type="protein sequence ID" value="QNO13766.1"/>
    <property type="molecule type" value="Genomic_DNA"/>
</dbReference>
<evidence type="ECO:0000313" key="2">
    <source>
        <dbReference type="EMBL" id="QNO13766.1"/>
    </source>
</evidence>
<organism evidence="2 3">
    <name type="scientific">Alkalicella caledoniensis</name>
    <dbReference type="NCBI Taxonomy" id="2731377"/>
    <lineage>
        <taxon>Bacteria</taxon>
        <taxon>Bacillati</taxon>
        <taxon>Bacillota</taxon>
        <taxon>Clostridia</taxon>
        <taxon>Eubacteriales</taxon>
        <taxon>Proteinivoracaceae</taxon>
        <taxon>Alkalicella</taxon>
    </lineage>
</organism>
<reference evidence="2 3" key="1">
    <citation type="submission" date="2020-07" db="EMBL/GenBank/DDBJ databases">
        <title>Alkalicella. sp. LB2 genome.</title>
        <authorList>
            <person name="Postec A."/>
            <person name="Quemeneur M."/>
        </authorList>
    </citation>
    <scope>NUCLEOTIDE SEQUENCE [LARGE SCALE GENOMIC DNA]</scope>
    <source>
        <strain evidence="2 3">LB2</strain>
    </source>
</reference>
<name>A0A7G9W504_ALKCA</name>
<dbReference type="Proteomes" id="UP000516160">
    <property type="component" value="Chromosome"/>
</dbReference>
<evidence type="ECO:0000313" key="3">
    <source>
        <dbReference type="Proteomes" id="UP000516160"/>
    </source>
</evidence>
<keyword evidence="1" id="KW-1133">Transmembrane helix</keyword>
<gene>
    <name evidence="2" type="ORF">HYG86_02815</name>
</gene>
<sequence>MKMRKQDMYLEPVISSLLVGKLRKGSFKDLLLIELKGWYLFVAAALTQTISNILYTKGSGVISDFLISSFLYVHILTYLFIFIGIIMNFPKKSMILLLIGSLLNFAVITANQGTMPVQMDEYSKVHFGEMDIRHSLVTDETKLYYLADIIPIPRPYPLPQILSIGDIFIILGVFMFIQELMVTKVKSSIAL</sequence>
<keyword evidence="1" id="KW-0812">Transmembrane</keyword>
<feature type="transmembrane region" description="Helical" evidence="1">
    <location>
        <begin position="158"/>
        <end position="177"/>
    </location>
</feature>
<feature type="transmembrane region" description="Helical" evidence="1">
    <location>
        <begin position="67"/>
        <end position="87"/>
    </location>
</feature>
<keyword evidence="1" id="KW-0472">Membrane</keyword>
<dbReference type="InterPro" id="IPR035168">
    <property type="entry name" value="DUF5317"/>
</dbReference>
<proteinExistence type="predicted"/>
<feature type="transmembrane region" description="Helical" evidence="1">
    <location>
        <begin position="37"/>
        <end position="55"/>
    </location>
</feature>
<protein>
    <submittedName>
        <fullName evidence="2">DUF5317 domain-containing protein</fullName>
    </submittedName>
</protein>
<keyword evidence="3" id="KW-1185">Reference proteome</keyword>
<evidence type="ECO:0000256" key="1">
    <source>
        <dbReference type="SAM" id="Phobius"/>
    </source>
</evidence>